<dbReference type="InterPro" id="IPR038228">
    <property type="entry name" value="Syd_sf"/>
</dbReference>
<dbReference type="Pfam" id="PF07348">
    <property type="entry name" value="Syd"/>
    <property type="match status" value="1"/>
</dbReference>
<keyword evidence="2 4" id="KW-0997">Cell inner membrane</keyword>
<name>K7A551_9ALTE</name>
<dbReference type="HOGENOM" id="CLU_121866_0_0_6"/>
<comment type="function">
    <text evidence="4">Interacts with the SecY protein in vivo. May bind preferentially to an uncomplexed state of SecY, thus functioning either as a chelating agent for excess SecY in the cell or as a regulatory factor that negatively controls the translocase function.</text>
</comment>
<dbReference type="PATRIC" id="fig|1129794.4.peg.1647"/>
<evidence type="ECO:0000313" key="5">
    <source>
        <dbReference type="EMBL" id="AGH43772.1"/>
    </source>
</evidence>
<protein>
    <recommendedName>
        <fullName evidence="4">Protein Syd</fullName>
    </recommendedName>
</protein>
<dbReference type="Gene3D" id="3.40.1580.20">
    <property type="entry name" value="Syd protein"/>
    <property type="match status" value="1"/>
</dbReference>
<dbReference type="HAMAP" id="MF_01104">
    <property type="entry name" value="Syd"/>
    <property type="match status" value="1"/>
</dbReference>
<dbReference type="InterPro" id="IPR009948">
    <property type="entry name" value="Syd"/>
</dbReference>
<dbReference type="GO" id="GO:0009898">
    <property type="term" value="C:cytoplasmic side of plasma membrane"/>
    <property type="evidence" value="ECO:0007669"/>
    <property type="project" value="InterPro"/>
</dbReference>
<dbReference type="CDD" id="cd16323">
    <property type="entry name" value="Syd"/>
    <property type="match status" value="1"/>
</dbReference>
<evidence type="ECO:0000256" key="4">
    <source>
        <dbReference type="HAMAP-Rule" id="MF_01104"/>
    </source>
</evidence>
<accession>K7A551</accession>
<dbReference type="RefSeq" id="WP_007634953.1">
    <property type="nucleotide sequence ID" value="NC_020514.1"/>
</dbReference>
<comment type="subcellular location">
    <subcellularLocation>
        <location evidence="4">Cell inner membrane</location>
        <topology evidence="4">Peripheral membrane protein</topology>
        <orientation evidence="4">Cytoplasmic side</orientation>
    </subcellularLocation>
    <text evidence="4">Loosely associated with the cytoplasmic side of the inner membrane, probably via SecY.</text>
</comment>
<dbReference type="eggNOG" id="ENOG502ZCMR">
    <property type="taxonomic scope" value="Bacteria"/>
</dbReference>
<dbReference type="OrthoDB" id="5599437at2"/>
<organism evidence="5 6">
    <name type="scientific">Paraglaciecola psychrophila 170</name>
    <dbReference type="NCBI Taxonomy" id="1129794"/>
    <lineage>
        <taxon>Bacteria</taxon>
        <taxon>Pseudomonadati</taxon>
        <taxon>Pseudomonadota</taxon>
        <taxon>Gammaproteobacteria</taxon>
        <taxon>Alteromonadales</taxon>
        <taxon>Alteromonadaceae</taxon>
        <taxon>Paraglaciecola</taxon>
    </lineage>
</organism>
<reference evidence="5 6" key="1">
    <citation type="journal article" date="2013" name="Genome Announc.">
        <title>Complete Genome Sequence of Glaciecola psychrophila Strain 170T.</title>
        <authorList>
            <person name="Yin J."/>
            <person name="Chen J."/>
            <person name="Liu G."/>
            <person name="Yu Y."/>
            <person name="Song L."/>
            <person name="Wang X."/>
            <person name="Qu X."/>
        </authorList>
    </citation>
    <scope>NUCLEOTIDE SEQUENCE [LARGE SCALE GENOMIC DNA]</scope>
    <source>
        <strain evidence="5 6">170</strain>
    </source>
</reference>
<sequence length="187" mass="21272">MLMSEQVTAALGEFVKKYLIAAKKHPEMLMAEYDNEWPSDCYTASGNTGDSVTWQPVKRSGEINFNDLENALDMKIHQDVISFYSAYWSDNLSAETNKGYLQLLQPWNQHDFERLQQNLVGHILMKRRLKQPETLFVALTDEDDFILTVDNSSGEVMLEQVGLLPKEVVAANLADFIHSLQPCVTKT</sequence>
<dbReference type="KEGG" id="gps:C427_1663"/>
<keyword evidence="6" id="KW-1185">Reference proteome</keyword>
<proteinExistence type="inferred from homology"/>
<dbReference type="AlphaFoldDB" id="K7A551"/>
<keyword evidence="3 4" id="KW-0472">Membrane</keyword>
<evidence type="ECO:0000256" key="1">
    <source>
        <dbReference type="ARBA" id="ARBA00022475"/>
    </source>
</evidence>
<evidence type="ECO:0000256" key="2">
    <source>
        <dbReference type="ARBA" id="ARBA00022519"/>
    </source>
</evidence>
<keyword evidence="1 4" id="KW-1003">Cell membrane</keyword>
<dbReference type="STRING" id="1129794.C427_1663"/>
<gene>
    <name evidence="4" type="primary">syd</name>
    <name evidence="5" type="ORF">C427_1663</name>
</gene>
<comment type="similarity">
    <text evidence="4">Belongs to the Syd family.</text>
</comment>
<dbReference type="Proteomes" id="UP000011864">
    <property type="component" value="Chromosome"/>
</dbReference>
<dbReference type="EMBL" id="CP003837">
    <property type="protein sequence ID" value="AGH43772.1"/>
    <property type="molecule type" value="Genomic_DNA"/>
</dbReference>
<evidence type="ECO:0000313" key="6">
    <source>
        <dbReference type="Proteomes" id="UP000011864"/>
    </source>
</evidence>
<evidence type="ECO:0000256" key="3">
    <source>
        <dbReference type="ARBA" id="ARBA00023136"/>
    </source>
</evidence>
<dbReference type="NCBIfam" id="NF003439">
    <property type="entry name" value="PRK04968.1"/>
    <property type="match status" value="1"/>
</dbReference>